<comment type="function">
    <text evidence="4">Catalyzes the reduction of fatty acyl-CoA to fatty alcohols.</text>
</comment>
<dbReference type="InterPro" id="IPR036291">
    <property type="entry name" value="NAD(P)-bd_dom_sf"/>
</dbReference>
<evidence type="ECO:0000259" key="5">
    <source>
        <dbReference type="Pfam" id="PF03015"/>
    </source>
</evidence>
<dbReference type="InterPro" id="IPR033640">
    <property type="entry name" value="FAR_C"/>
</dbReference>
<evidence type="ECO:0000313" key="7">
    <source>
        <dbReference type="EnsemblMetazoa" id="AALFPA23_014701.P21348"/>
    </source>
</evidence>
<protein>
    <recommendedName>
        <fullName evidence="4">Fatty acyl-CoA reductase</fullName>
        <ecNumber evidence="4">1.2.1.84</ecNumber>
    </recommendedName>
</protein>
<name>A0ABM1Z3I0_AEDAL</name>
<keyword evidence="2 4" id="KW-0444">Lipid biosynthesis</keyword>
<evidence type="ECO:0000256" key="1">
    <source>
        <dbReference type="ARBA" id="ARBA00005928"/>
    </source>
</evidence>
<keyword evidence="4" id="KW-0521">NADP</keyword>
<dbReference type="CDD" id="cd09071">
    <property type="entry name" value="FAR_C"/>
    <property type="match status" value="1"/>
</dbReference>
<feature type="domain" description="Thioester reductase (TE)" evidence="6">
    <location>
        <begin position="88"/>
        <end position="361"/>
    </location>
</feature>
<dbReference type="EnsemblMetazoa" id="AALFPA23_014701.R21348">
    <property type="protein sequence ID" value="AALFPA23_014701.P21348"/>
    <property type="gene ID" value="AALFPA23_014701"/>
</dbReference>
<reference evidence="7" key="2">
    <citation type="submission" date="2025-05" db="UniProtKB">
        <authorList>
            <consortium name="EnsemblMetazoa"/>
        </authorList>
    </citation>
    <scope>IDENTIFICATION</scope>
    <source>
        <strain evidence="7">Foshan</strain>
    </source>
</reference>
<dbReference type="Proteomes" id="UP000069940">
    <property type="component" value="Unassembled WGS sequence"/>
</dbReference>
<dbReference type="InterPro" id="IPR013120">
    <property type="entry name" value="FAR_NAD-bd"/>
</dbReference>
<dbReference type="PANTHER" id="PTHR11011:SF81">
    <property type="entry name" value="FATTY ACYL-COA REDUCTASE"/>
    <property type="match status" value="1"/>
</dbReference>
<dbReference type="CDD" id="cd05236">
    <property type="entry name" value="FAR-N_SDR_e"/>
    <property type="match status" value="1"/>
</dbReference>
<reference evidence="8" key="1">
    <citation type="journal article" date="2015" name="Proc. Natl. Acad. Sci. U.S.A.">
        <title>Genome sequence of the Asian Tiger mosquito, Aedes albopictus, reveals insights into its biology, genetics, and evolution.</title>
        <authorList>
            <person name="Chen X.G."/>
            <person name="Jiang X."/>
            <person name="Gu J."/>
            <person name="Xu M."/>
            <person name="Wu Y."/>
            <person name="Deng Y."/>
            <person name="Zhang C."/>
            <person name="Bonizzoni M."/>
            <person name="Dermauw W."/>
            <person name="Vontas J."/>
            <person name="Armbruster P."/>
            <person name="Huang X."/>
            <person name="Yang Y."/>
            <person name="Zhang H."/>
            <person name="He W."/>
            <person name="Peng H."/>
            <person name="Liu Y."/>
            <person name="Wu K."/>
            <person name="Chen J."/>
            <person name="Lirakis M."/>
            <person name="Topalis P."/>
            <person name="Van Leeuwen T."/>
            <person name="Hall A.B."/>
            <person name="Jiang X."/>
            <person name="Thorpe C."/>
            <person name="Mueller R.L."/>
            <person name="Sun C."/>
            <person name="Waterhouse R.M."/>
            <person name="Yan G."/>
            <person name="Tu Z.J."/>
            <person name="Fang X."/>
            <person name="James A.A."/>
        </authorList>
    </citation>
    <scope>NUCLEOTIDE SEQUENCE [LARGE SCALE GENOMIC DNA]</scope>
    <source>
        <strain evidence="8">Foshan</strain>
    </source>
</reference>
<accession>A0ABM1Z3I0</accession>
<dbReference type="InterPro" id="IPR026055">
    <property type="entry name" value="FAR"/>
</dbReference>
<dbReference type="RefSeq" id="XP_019525041.3">
    <property type="nucleotide sequence ID" value="XM_019669496.3"/>
</dbReference>
<dbReference type="Pfam" id="PF07993">
    <property type="entry name" value="NAD_binding_4"/>
    <property type="match status" value="1"/>
</dbReference>
<evidence type="ECO:0000256" key="4">
    <source>
        <dbReference type="RuleBase" id="RU363097"/>
    </source>
</evidence>
<organism evidence="7 8">
    <name type="scientific">Aedes albopictus</name>
    <name type="common">Asian tiger mosquito</name>
    <name type="synonym">Stegomyia albopicta</name>
    <dbReference type="NCBI Taxonomy" id="7160"/>
    <lineage>
        <taxon>Eukaryota</taxon>
        <taxon>Metazoa</taxon>
        <taxon>Ecdysozoa</taxon>
        <taxon>Arthropoda</taxon>
        <taxon>Hexapoda</taxon>
        <taxon>Insecta</taxon>
        <taxon>Pterygota</taxon>
        <taxon>Neoptera</taxon>
        <taxon>Endopterygota</taxon>
        <taxon>Diptera</taxon>
        <taxon>Nematocera</taxon>
        <taxon>Culicoidea</taxon>
        <taxon>Culicidae</taxon>
        <taxon>Culicinae</taxon>
        <taxon>Aedini</taxon>
        <taxon>Aedes</taxon>
        <taxon>Stegomyia</taxon>
    </lineage>
</organism>
<dbReference type="GeneID" id="109397157"/>
<evidence type="ECO:0000313" key="8">
    <source>
        <dbReference type="Proteomes" id="UP000069940"/>
    </source>
</evidence>
<comment type="similarity">
    <text evidence="1 4">Belongs to the fatty acyl-CoA reductase family.</text>
</comment>
<feature type="domain" description="Fatty acyl-CoA reductase C-terminal" evidence="5">
    <location>
        <begin position="435"/>
        <end position="522"/>
    </location>
</feature>
<dbReference type="Pfam" id="PF03015">
    <property type="entry name" value="Sterile"/>
    <property type="match status" value="1"/>
</dbReference>
<evidence type="ECO:0000256" key="3">
    <source>
        <dbReference type="ARBA" id="ARBA00023098"/>
    </source>
</evidence>
<sequence length="568" mass="64943">MGGVSGGINPIPTTRQKIIAIEVVCQRGAAPTMRLLKNCGLERLRINPISCFTVVRRIRSSRKRKGFKMSDGNSSKVGKFYRGSTVLITGASGFLGQVLLEKILRSLDVAKVYVMIRAKRNSSADERLQKMLEGVLFDRVWQDPSKYKELRGKVIPVEVDLDSESNMIAEEMKVRLVEEVDVVFNLLASINFNEPLNCALRTNVEYTDRLLGLVSLMKRLKVVVHVSTFFSNCDKSMIEERIYDDIGFGGYANIMNIVSNLNDTELQAMEPHLIGDFPNTYTFSKKCAEVMVRDKYGDLPIGIFRPPIVSSTYQEPVAGWINNFNGPSGLVVMLSEGLYSAAFVDTRKRPFLVPVDYCVNALLICAVDIAKQRSLAPSIPVYNYTNPEDIFTWERIIDRFYEGLDPAKRMLAYLVTATVTRSPARYAMCKTLMRVEGFFLDLARQFRGQAPAMSQVFERMINQSEVLKFFTFHEWTMQNENMQRLWRDEVSKEDSELFPFDLTRMDWDDYYRNFIPGVVKYAIAPRKAKDEKSKRVEGSGEVRKFSLYSIWSFLFHSLLNLLKNFTGR</sequence>
<keyword evidence="3 4" id="KW-0443">Lipid metabolism</keyword>
<dbReference type="EC" id="1.2.1.84" evidence="4"/>
<keyword evidence="4" id="KW-0560">Oxidoreductase</keyword>
<evidence type="ECO:0000259" key="6">
    <source>
        <dbReference type="Pfam" id="PF07993"/>
    </source>
</evidence>
<dbReference type="SUPFAM" id="SSF51735">
    <property type="entry name" value="NAD(P)-binding Rossmann-fold domains"/>
    <property type="match status" value="1"/>
</dbReference>
<proteinExistence type="inferred from homology"/>
<dbReference type="PANTHER" id="PTHR11011">
    <property type="entry name" value="MALE STERILITY PROTEIN 2-RELATED"/>
    <property type="match status" value="1"/>
</dbReference>
<dbReference type="Gene3D" id="3.40.50.720">
    <property type="entry name" value="NAD(P)-binding Rossmann-like Domain"/>
    <property type="match status" value="1"/>
</dbReference>
<evidence type="ECO:0000256" key="2">
    <source>
        <dbReference type="ARBA" id="ARBA00022516"/>
    </source>
</evidence>
<keyword evidence="8" id="KW-1185">Reference proteome</keyword>
<comment type="catalytic activity">
    <reaction evidence="4">
        <text>a long-chain fatty acyl-CoA + 2 NADPH + 2 H(+) = a long-chain primary fatty alcohol + 2 NADP(+) + CoA</text>
        <dbReference type="Rhea" id="RHEA:52716"/>
        <dbReference type="ChEBI" id="CHEBI:15378"/>
        <dbReference type="ChEBI" id="CHEBI:57287"/>
        <dbReference type="ChEBI" id="CHEBI:57783"/>
        <dbReference type="ChEBI" id="CHEBI:58349"/>
        <dbReference type="ChEBI" id="CHEBI:77396"/>
        <dbReference type="ChEBI" id="CHEBI:83139"/>
        <dbReference type="EC" id="1.2.1.84"/>
    </reaction>
</comment>